<gene>
    <name evidence="5" type="ORF">CINCED_3A024038</name>
</gene>
<dbReference type="InterPro" id="IPR013128">
    <property type="entry name" value="Peptidase_C1A"/>
</dbReference>
<dbReference type="PROSITE" id="PS00639">
    <property type="entry name" value="THIOL_PROTEASE_HIS"/>
    <property type="match status" value="1"/>
</dbReference>
<keyword evidence="3" id="KW-1133">Transmembrane helix</keyword>
<evidence type="ECO:0000259" key="4">
    <source>
        <dbReference type="PROSITE" id="PS50958"/>
    </source>
</evidence>
<dbReference type="Proteomes" id="UP000325440">
    <property type="component" value="Unassembled WGS sequence"/>
</dbReference>
<comment type="similarity">
    <text evidence="1">Belongs to the peptidase C1 family.</text>
</comment>
<dbReference type="OrthoDB" id="3789175at2759"/>
<dbReference type="InterPro" id="IPR038765">
    <property type="entry name" value="Papain-like_cys_pep_sf"/>
</dbReference>
<accession>A0A5E4NCK9</accession>
<keyword evidence="2" id="KW-1015">Disulfide bond</keyword>
<dbReference type="GO" id="GO:0006508">
    <property type="term" value="P:proteolysis"/>
    <property type="evidence" value="ECO:0007669"/>
    <property type="project" value="InterPro"/>
</dbReference>
<evidence type="ECO:0000256" key="3">
    <source>
        <dbReference type="SAM" id="Phobius"/>
    </source>
</evidence>
<feature type="transmembrane region" description="Helical" evidence="3">
    <location>
        <begin position="38"/>
        <end position="61"/>
    </location>
</feature>
<dbReference type="InterPro" id="IPR000668">
    <property type="entry name" value="Peptidase_C1A_C"/>
</dbReference>
<dbReference type="AlphaFoldDB" id="A0A5E4NCK9"/>
<name>A0A5E4NCK9_9HEMI</name>
<organism evidence="5 6">
    <name type="scientific">Cinara cedri</name>
    <dbReference type="NCBI Taxonomy" id="506608"/>
    <lineage>
        <taxon>Eukaryota</taxon>
        <taxon>Metazoa</taxon>
        <taxon>Ecdysozoa</taxon>
        <taxon>Arthropoda</taxon>
        <taxon>Hexapoda</taxon>
        <taxon>Insecta</taxon>
        <taxon>Pterygota</taxon>
        <taxon>Neoptera</taxon>
        <taxon>Paraneoptera</taxon>
        <taxon>Hemiptera</taxon>
        <taxon>Sternorrhyncha</taxon>
        <taxon>Aphidomorpha</taxon>
        <taxon>Aphidoidea</taxon>
        <taxon>Aphididae</taxon>
        <taxon>Lachninae</taxon>
        <taxon>Cinara</taxon>
    </lineage>
</organism>
<keyword evidence="3" id="KW-0812">Transmembrane</keyword>
<dbReference type="PROSITE" id="PS50958">
    <property type="entry name" value="SMB_2"/>
    <property type="match status" value="1"/>
</dbReference>
<dbReference type="Gene3D" id="3.90.70.10">
    <property type="entry name" value="Cysteine proteinases"/>
    <property type="match status" value="1"/>
</dbReference>
<dbReference type="SUPFAM" id="SSF54001">
    <property type="entry name" value="Cysteine proteinases"/>
    <property type="match status" value="1"/>
</dbReference>
<dbReference type="EMBL" id="CABPRJ010001964">
    <property type="protein sequence ID" value="VVC42588.1"/>
    <property type="molecule type" value="Genomic_DNA"/>
</dbReference>
<dbReference type="GO" id="GO:0008234">
    <property type="term" value="F:cysteine-type peptidase activity"/>
    <property type="evidence" value="ECO:0007669"/>
    <property type="project" value="InterPro"/>
</dbReference>
<dbReference type="InterPro" id="IPR001212">
    <property type="entry name" value="Somatomedin_B_dom"/>
</dbReference>
<evidence type="ECO:0000256" key="2">
    <source>
        <dbReference type="ARBA" id="ARBA00023157"/>
    </source>
</evidence>
<evidence type="ECO:0000313" key="6">
    <source>
        <dbReference type="Proteomes" id="UP000325440"/>
    </source>
</evidence>
<reference evidence="5 6" key="1">
    <citation type="submission" date="2019-08" db="EMBL/GenBank/DDBJ databases">
        <authorList>
            <person name="Alioto T."/>
            <person name="Alioto T."/>
            <person name="Gomez Garrido J."/>
        </authorList>
    </citation>
    <scope>NUCLEOTIDE SEQUENCE [LARGE SCALE GENOMIC DNA]</scope>
</reference>
<feature type="non-terminal residue" evidence="5">
    <location>
        <position position="1"/>
    </location>
</feature>
<sequence>AHAGETPAIVTIHTKTDVLKSSQMTTERCSSYPCCGRAVTVAAAVAVVAVLISLATAATAYRVSNDLAGNYCASRRGGCCDGRQDGCTAPILDTLCYCDSFCNRTRSDDCCPDYWTFCVAGIIAKQECVHNGRIYQYGETVKVNCNECRCDVVDGNPIMNCDQNECLTDPELLKTVMSRGSQYGWAAKNYTQFWGRKYDEGLNLRLGTLHSTKKILQALPLHVVVKKGSLPSSYDIRKEWKDKISEPIDQGWCGASWVISTVQVTADRFSIMSKGTINDILSPQHLLSCYNSRNDGCKGGDVTEAWNWIRYNGLIKEQCYPWEGRKTKCTVSNRKADLIASCPSWTSSSAKTKLRRVGPVYRLARGESIMNEIRHNGPVQAIMTVSKDFFMYESGVYRCSDLSYGSRTGHHSVRIIGWGEEYQNYKLVKYWIASNSWGRDWGENGYFRILKDTNECDIEDLVVAAWANIDDEELYTRRKYSNYRAETNLV</sequence>
<dbReference type="CDD" id="cd02620">
    <property type="entry name" value="Peptidase_C1A_CathepsinB"/>
    <property type="match status" value="1"/>
</dbReference>
<dbReference type="Pfam" id="PF00112">
    <property type="entry name" value="Peptidase_C1"/>
    <property type="match status" value="1"/>
</dbReference>
<keyword evidence="6" id="KW-1185">Reference proteome</keyword>
<evidence type="ECO:0000313" key="5">
    <source>
        <dbReference type="EMBL" id="VVC42588.1"/>
    </source>
</evidence>
<keyword evidence="3" id="KW-0472">Membrane</keyword>
<dbReference type="PANTHER" id="PTHR12411">
    <property type="entry name" value="CYSTEINE PROTEASE FAMILY C1-RELATED"/>
    <property type="match status" value="1"/>
</dbReference>
<protein>
    <submittedName>
        <fullName evidence="5">Somatomedin B domain,Cysteine peptidase, histidine active site,Peptidase C1A, papain C-terminal</fullName>
    </submittedName>
</protein>
<evidence type="ECO:0000256" key="1">
    <source>
        <dbReference type="ARBA" id="ARBA00008455"/>
    </source>
</evidence>
<dbReference type="SMART" id="SM00645">
    <property type="entry name" value="Pept_C1"/>
    <property type="match status" value="1"/>
</dbReference>
<proteinExistence type="inferred from homology"/>
<dbReference type="InterPro" id="IPR025660">
    <property type="entry name" value="Pept_his_AS"/>
</dbReference>
<feature type="domain" description="SMB" evidence="4">
    <location>
        <begin position="75"/>
        <end position="124"/>
    </location>
</feature>